<evidence type="ECO:0000256" key="7">
    <source>
        <dbReference type="RuleBase" id="RU367102"/>
    </source>
</evidence>
<keyword evidence="3 7" id="KW-0217">Developmental protein</keyword>
<dbReference type="Gramene" id="AUR62016345-RA">
    <property type="protein sequence ID" value="AUR62016345-RA:cds"/>
    <property type="gene ID" value="AUR62016345"/>
</dbReference>
<dbReference type="OMA" id="HEQWTSS"/>
<evidence type="ECO:0000313" key="8">
    <source>
        <dbReference type="EnsemblPlants" id="AUR62016345-RA:cds"/>
    </source>
</evidence>
<evidence type="ECO:0000256" key="6">
    <source>
        <dbReference type="ARBA" id="ARBA00023157"/>
    </source>
</evidence>
<evidence type="ECO:0000256" key="5">
    <source>
        <dbReference type="ARBA" id="ARBA00022729"/>
    </source>
</evidence>
<dbReference type="EnsemblPlants" id="AUR62016345-RA">
    <property type="protein sequence ID" value="AUR62016345-RA:cds"/>
    <property type="gene ID" value="AUR62016345"/>
</dbReference>
<organism evidence="8 9">
    <name type="scientific">Chenopodium quinoa</name>
    <name type="common">Quinoa</name>
    <dbReference type="NCBI Taxonomy" id="63459"/>
    <lineage>
        <taxon>Eukaryota</taxon>
        <taxon>Viridiplantae</taxon>
        <taxon>Streptophyta</taxon>
        <taxon>Embryophyta</taxon>
        <taxon>Tracheophyta</taxon>
        <taxon>Spermatophyta</taxon>
        <taxon>Magnoliopsida</taxon>
        <taxon>eudicotyledons</taxon>
        <taxon>Gunneridae</taxon>
        <taxon>Pentapetalae</taxon>
        <taxon>Caryophyllales</taxon>
        <taxon>Chenopodiaceae</taxon>
        <taxon>Chenopodioideae</taxon>
        <taxon>Atripliceae</taxon>
        <taxon>Chenopodium</taxon>
    </lineage>
</organism>
<keyword evidence="9" id="KW-1185">Reference proteome</keyword>
<comment type="function">
    <text evidence="7">Controls stomatal patterning.</text>
</comment>
<reference evidence="8" key="1">
    <citation type="journal article" date="2017" name="Nature">
        <title>The genome of Chenopodium quinoa.</title>
        <authorList>
            <person name="Jarvis D.E."/>
            <person name="Ho Y.S."/>
            <person name="Lightfoot D.J."/>
            <person name="Schmoeckel S.M."/>
            <person name="Li B."/>
            <person name="Borm T.J.A."/>
            <person name="Ohyanagi H."/>
            <person name="Mineta K."/>
            <person name="Michell C.T."/>
            <person name="Saber N."/>
            <person name="Kharbatia N.M."/>
            <person name="Rupper R.R."/>
            <person name="Sharp A.R."/>
            <person name="Dally N."/>
            <person name="Boughton B.A."/>
            <person name="Woo Y.H."/>
            <person name="Gao G."/>
            <person name="Schijlen E.G.W.M."/>
            <person name="Guo X."/>
            <person name="Momin A.A."/>
            <person name="Negrao S."/>
            <person name="Al-Babili S."/>
            <person name="Gehring C."/>
            <person name="Roessner U."/>
            <person name="Jung C."/>
            <person name="Murphy K."/>
            <person name="Arold S.T."/>
            <person name="Gojobori T."/>
            <person name="van der Linden C.G."/>
            <person name="van Loo E.N."/>
            <person name="Jellen E.N."/>
            <person name="Maughan P.J."/>
            <person name="Tester M."/>
        </authorList>
    </citation>
    <scope>NUCLEOTIDE SEQUENCE [LARGE SCALE GENOMIC DNA]</scope>
    <source>
        <strain evidence="8">cv. PI 614886</strain>
    </source>
</reference>
<keyword evidence="5" id="KW-0732">Signal</keyword>
<dbReference type="Pfam" id="PF17181">
    <property type="entry name" value="EPF"/>
    <property type="match status" value="1"/>
</dbReference>
<name>A0A803LN16_CHEQI</name>
<keyword evidence="4 7" id="KW-0964">Secreted</keyword>
<dbReference type="GO" id="GO:0010052">
    <property type="term" value="P:guard cell differentiation"/>
    <property type="evidence" value="ECO:0007669"/>
    <property type="project" value="UniProtKB-UniRule"/>
</dbReference>
<reference evidence="8" key="2">
    <citation type="submission" date="2021-03" db="UniProtKB">
        <authorList>
            <consortium name="EnsemblPlants"/>
        </authorList>
    </citation>
    <scope>IDENTIFICATION</scope>
</reference>
<evidence type="ECO:0000256" key="2">
    <source>
        <dbReference type="ARBA" id="ARBA00008127"/>
    </source>
</evidence>
<comment type="similarity">
    <text evidence="2 7">Belongs to the plant cysteine rich small secretory peptide family. Epidermal patterning factor subfamily.</text>
</comment>
<sequence length="91" mass="10534">MWRFTYDEKEMNLSSKELLSKKPVLGSRPPSCVNKCLNCNPCVATLVVPPRHQMTDLISFTSYDDHYGDNNHDSYYLLAWKCKCGDKLFQP</sequence>
<protein>
    <recommendedName>
        <fullName evidence="7">Epidermal patterning factor-like protein</fullName>
    </recommendedName>
</protein>
<dbReference type="PANTHER" id="PTHR33109">
    <property type="entry name" value="EPIDERMAL PATTERNING FACTOR-LIKE PROTEIN 4"/>
    <property type="match status" value="1"/>
</dbReference>
<evidence type="ECO:0000313" key="9">
    <source>
        <dbReference type="Proteomes" id="UP000596660"/>
    </source>
</evidence>
<evidence type="ECO:0000256" key="3">
    <source>
        <dbReference type="ARBA" id="ARBA00022473"/>
    </source>
</evidence>
<dbReference type="InterPro" id="IPR039455">
    <property type="entry name" value="EPFL"/>
</dbReference>
<evidence type="ECO:0000256" key="4">
    <source>
        <dbReference type="ARBA" id="ARBA00022525"/>
    </source>
</evidence>
<evidence type="ECO:0000256" key="1">
    <source>
        <dbReference type="ARBA" id="ARBA00004613"/>
    </source>
</evidence>
<dbReference type="Proteomes" id="UP000596660">
    <property type="component" value="Unplaced"/>
</dbReference>
<accession>A0A803LN16</accession>
<comment type="subcellular location">
    <subcellularLocation>
        <location evidence="1 7">Secreted</location>
    </subcellularLocation>
</comment>
<keyword evidence="6" id="KW-1015">Disulfide bond</keyword>
<dbReference type="AlphaFoldDB" id="A0A803LN16"/>
<dbReference type="PANTHER" id="PTHR33109:SF60">
    <property type="entry name" value="EPIDERMAL PATTERNING FACTOR-LIKE PROTEIN 8"/>
    <property type="match status" value="1"/>
</dbReference>
<proteinExistence type="inferred from homology"/>
<dbReference type="GO" id="GO:0005576">
    <property type="term" value="C:extracellular region"/>
    <property type="evidence" value="ECO:0007669"/>
    <property type="project" value="UniProtKB-SubCell"/>
</dbReference>